<dbReference type="GO" id="GO:0022857">
    <property type="term" value="F:transmembrane transporter activity"/>
    <property type="evidence" value="ECO:0007669"/>
    <property type="project" value="InterPro"/>
</dbReference>
<reference evidence="7" key="1">
    <citation type="submission" date="2017-10" db="EMBL/GenBank/DDBJ databases">
        <title>Rapid genome shrinkage in a self-fertile nematode reveals novel sperm competition proteins.</title>
        <authorList>
            <person name="Yin D."/>
            <person name="Schwarz E.M."/>
            <person name="Thomas C.G."/>
            <person name="Felde R.L."/>
            <person name="Korf I.F."/>
            <person name="Cutter A.D."/>
            <person name="Schartner C.M."/>
            <person name="Ralston E.J."/>
            <person name="Meyer B.J."/>
            <person name="Haag E.S."/>
        </authorList>
    </citation>
    <scope>NUCLEOTIDE SEQUENCE [LARGE SCALE GENOMIC DNA]</scope>
    <source>
        <strain evidence="7">JU1422</strain>
    </source>
</reference>
<dbReference type="Gene3D" id="1.10.286.90">
    <property type="entry name" value="MFS transporter, transmembrane helix TM10b"/>
    <property type="match status" value="1"/>
</dbReference>
<dbReference type="Pfam" id="PF10324">
    <property type="entry name" value="7TM_GPCR_Srw"/>
    <property type="match status" value="1"/>
</dbReference>
<organism evidence="6 7">
    <name type="scientific">Caenorhabditis nigoni</name>
    <dbReference type="NCBI Taxonomy" id="1611254"/>
    <lineage>
        <taxon>Eukaryota</taxon>
        <taxon>Metazoa</taxon>
        <taxon>Ecdysozoa</taxon>
        <taxon>Nematoda</taxon>
        <taxon>Chromadorea</taxon>
        <taxon>Rhabditida</taxon>
        <taxon>Rhabditina</taxon>
        <taxon>Rhabditomorpha</taxon>
        <taxon>Rhabditoidea</taxon>
        <taxon>Rhabditidae</taxon>
        <taxon>Peloderinae</taxon>
        <taxon>Caenorhabditis</taxon>
    </lineage>
</organism>
<dbReference type="STRING" id="1611254.A0A2G5U9Y2"/>
<dbReference type="EMBL" id="PDUG01000004">
    <property type="protein sequence ID" value="PIC36253.1"/>
    <property type="molecule type" value="Genomic_DNA"/>
</dbReference>
<dbReference type="AlphaFoldDB" id="A0A2G5U9Y2"/>
<sequence>MRIFSVNVLIAAVAFADICSLIYGSEQILSSVLYDYDSCLFDNSYWKVWIDLKLDALAKCARKCSTWFSFFVVLIRTLVVRNPLDSFYENLANPPAAYKIVMGVVLLFSPLFVIQNLEIEIDPYTTNESICFPNQTVFVYATIKNVDFLANDKLVMKIFDPVNSVLTNGSLRSCFCFYSNEVQESPRWLIQKGRVEDARRAHVKIRKTDKLYNETTEKQLDEILRIEMEKHVKKSKKAKKYTFIHLFCTWKMMVQSLTFITGM</sequence>
<keyword evidence="7" id="KW-1185">Reference proteome</keyword>
<dbReference type="PANTHER" id="PTHR22751:SF30">
    <property type="entry name" value="G-PROTEIN COUPLED RECEPTORS FAMILY 1 PROFILE DOMAIN-CONTAINING PROTEIN"/>
    <property type="match status" value="1"/>
</dbReference>
<name>A0A2G5U9Y2_9PELO</name>
<protein>
    <recommendedName>
        <fullName evidence="8">G-protein coupled receptors family 1 profile domain-containing protein</fullName>
    </recommendedName>
</protein>
<dbReference type="InterPro" id="IPR005828">
    <property type="entry name" value="MFS_sugar_transport-like"/>
</dbReference>
<accession>A0A2G5U9Y2</accession>
<dbReference type="GO" id="GO:0008528">
    <property type="term" value="F:G protein-coupled peptide receptor activity"/>
    <property type="evidence" value="ECO:0007669"/>
    <property type="project" value="InterPro"/>
</dbReference>
<dbReference type="Proteomes" id="UP000230233">
    <property type="component" value="Chromosome IV"/>
</dbReference>
<proteinExistence type="predicted"/>
<dbReference type="PANTHER" id="PTHR22751">
    <property type="entry name" value="G-PROTEIN COUPLED RECEPTOR-RELATED"/>
    <property type="match status" value="1"/>
</dbReference>
<evidence type="ECO:0000256" key="3">
    <source>
        <dbReference type="ARBA" id="ARBA00022989"/>
    </source>
</evidence>
<dbReference type="GO" id="GO:0016020">
    <property type="term" value="C:membrane"/>
    <property type="evidence" value="ECO:0007669"/>
    <property type="project" value="UniProtKB-SubCell"/>
</dbReference>
<comment type="caution">
    <text evidence="6">The sequence shown here is derived from an EMBL/GenBank/DDBJ whole genome shotgun (WGS) entry which is preliminary data.</text>
</comment>
<feature type="signal peptide" evidence="5">
    <location>
        <begin position="1"/>
        <end position="24"/>
    </location>
</feature>
<gene>
    <name evidence="6" type="primary">Cnig_chr_IV.g15319</name>
    <name evidence="6" type="ORF">B9Z55_015319</name>
</gene>
<evidence type="ECO:0000256" key="5">
    <source>
        <dbReference type="SAM" id="SignalP"/>
    </source>
</evidence>
<keyword evidence="5" id="KW-0732">Signal</keyword>
<dbReference type="Pfam" id="PF00083">
    <property type="entry name" value="Sugar_tr"/>
    <property type="match status" value="1"/>
</dbReference>
<evidence type="ECO:0008006" key="8">
    <source>
        <dbReference type="Google" id="ProtNLM"/>
    </source>
</evidence>
<evidence type="ECO:0000313" key="7">
    <source>
        <dbReference type="Proteomes" id="UP000230233"/>
    </source>
</evidence>
<keyword evidence="2" id="KW-0812">Transmembrane</keyword>
<evidence type="ECO:0000256" key="1">
    <source>
        <dbReference type="ARBA" id="ARBA00004370"/>
    </source>
</evidence>
<evidence type="ECO:0000256" key="2">
    <source>
        <dbReference type="ARBA" id="ARBA00022692"/>
    </source>
</evidence>
<keyword evidence="4" id="KW-0472">Membrane</keyword>
<keyword evidence="3" id="KW-1133">Transmembrane helix</keyword>
<dbReference type="InterPro" id="IPR019427">
    <property type="entry name" value="7TM_GPCR_serpentine_rcpt_Srw"/>
</dbReference>
<comment type="subcellular location">
    <subcellularLocation>
        <location evidence="1">Membrane</location>
    </subcellularLocation>
</comment>
<evidence type="ECO:0000313" key="6">
    <source>
        <dbReference type="EMBL" id="PIC36253.1"/>
    </source>
</evidence>
<evidence type="ECO:0000256" key="4">
    <source>
        <dbReference type="ARBA" id="ARBA00023136"/>
    </source>
</evidence>
<dbReference type="SUPFAM" id="SSF81321">
    <property type="entry name" value="Family A G protein-coupled receptor-like"/>
    <property type="match status" value="1"/>
</dbReference>
<dbReference type="OrthoDB" id="5871549at2759"/>
<feature type="chain" id="PRO_5013673864" description="G-protein coupled receptors family 1 profile domain-containing protein" evidence="5">
    <location>
        <begin position="25"/>
        <end position="263"/>
    </location>
</feature>